<dbReference type="Pfam" id="PF16025">
    <property type="entry name" value="CaM_bind"/>
    <property type="match status" value="1"/>
</dbReference>
<feature type="region of interest" description="Disordered" evidence="1">
    <location>
        <begin position="686"/>
        <end position="706"/>
    </location>
</feature>
<dbReference type="RefSeq" id="XP_017020884.1">
    <property type="nucleotide sequence ID" value="XM_017165395.3"/>
</dbReference>
<feature type="compositionally biased region" description="Basic and acidic residues" evidence="1">
    <location>
        <begin position="273"/>
        <end position="284"/>
    </location>
</feature>
<dbReference type="GeneID" id="108073669"/>
<reference evidence="3" key="1">
    <citation type="submission" date="2025-08" db="UniProtKB">
        <authorList>
            <consortium name="RefSeq"/>
        </authorList>
    </citation>
    <scope>IDENTIFICATION</scope>
    <source>
        <strain evidence="3">14028-0561.14</strain>
        <tissue evidence="3">Whole fly</tissue>
    </source>
</reference>
<dbReference type="Proteomes" id="UP001652661">
    <property type="component" value="Chromosome 3R"/>
</dbReference>
<accession>A0A6P4IAR6</accession>
<gene>
    <name evidence="3" type="primary">LOC108073669</name>
</gene>
<feature type="region of interest" description="Disordered" evidence="1">
    <location>
        <begin position="467"/>
        <end position="518"/>
    </location>
</feature>
<evidence type="ECO:0000256" key="1">
    <source>
        <dbReference type="SAM" id="MobiDB-lite"/>
    </source>
</evidence>
<feature type="compositionally biased region" description="Basic and acidic residues" evidence="1">
    <location>
        <begin position="340"/>
        <end position="349"/>
    </location>
</feature>
<protein>
    <submittedName>
        <fullName evidence="3">Uncharacterized protein</fullName>
    </submittedName>
</protein>
<organism evidence="2 3">
    <name type="scientific">Drosophila kikkawai</name>
    <name type="common">Fruit fly</name>
    <dbReference type="NCBI Taxonomy" id="30033"/>
    <lineage>
        <taxon>Eukaryota</taxon>
        <taxon>Metazoa</taxon>
        <taxon>Ecdysozoa</taxon>
        <taxon>Arthropoda</taxon>
        <taxon>Hexapoda</taxon>
        <taxon>Insecta</taxon>
        <taxon>Pterygota</taxon>
        <taxon>Neoptera</taxon>
        <taxon>Endopterygota</taxon>
        <taxon>Diptera</taxon>
        <taxon>Brachycera</taxon>
        <taxon>Muscomorpha</taxon>
        <taxon>Ephydroidea</taxon>
        <taxon>Drosophilidae</taxon>
        <taxon>Drosophila</taxon>
        <taxon>Sophophora</taxon>
    </lineage>
</organism>
<feature type="region of interest" description="Disordered" evidence="1">
    <location>
        <begin position="265"/>
        <end position="284"/>
    </location>
</feature>
<sequence length="706" mass="80679">MNNEFRLQISKLLVVQEDLDSLGETFESAYSLDGKSILPPLMTDVRRLEMQQLRLRALTKEVILKRNKLNDAEKQLKRLMPRMVNASTNTALTENPNPSPNLDSIPNSNTVPVSTFPLPIFTPAPLIVMGRFRQELQKSETAVYDHSTKELVEIAPPKTLPISTATQVIIEDAPQLAVILPVELGTMKSSWVPKTFSSTTIDLRELTSQERLPERPEVFPSSNQIPEASPKTPERKFRSQIPVWRHRATVLPTVQPPEVTITASGHGSLQERNSMKSDNANERRRSYGAKVALKRNEMTRKREELAKLKPPPRTTNCQVPKSIRTPIRRVEVGESMVEQQRFRVQESPRTDNNNNQVPKSIRTPIRRVEVGESALEQQRLQVQESPKTDNSNQVIKSIRTPIRRVEMVFEKPEVEQENTFQSLDQQPISTNTYNNQVPKSIRTPIRRAEGGESKLEQQRLQIQELLRTNNNNDHEPKSNRTPIRRVEAEESTLEQQHLQIQESPETDNNNNHVSKSIRTPFRRVEVVESSLEQQRLQIQETPKTDENNSKVPKSIRTLIRRVKMGFEKSEKEQQESLCQSLDLQQTFNNQVSKSLRIPISRVDGGESQHDKPLQIQESPVTDNNNNQIKSIRTPIRRMAAGIDEPELLKQMHLFQSLTSRQKAEQQRLQDQLEQQQQGLIDQLVGQLAPSDSQDTPSEVVVDPADQ</sequence>
<evidence type="ECO:0000313" key="2">
    <source>
        <dbReference type="Proteomes" id="UP001652661"/>
    </source>
</evidence>
<feature type="region of interest" description="Disordered" evidence="1">
    <location>
        <begin position="338"/>
        <end position="363"/>
    </location>
</feature>
<name>A0A6P4IAR6_DROKI</name>
<dbReference type="OrthoDB" id="10028852at2759"/>
<feature type="region of interest" description="Disordered" evidence="1">
    <location>
        <begin position="209"/>
        <end position="237"/>
    </location>
</feature>
<keyword evidence="2" id="KW-1185">Reference proteome</keyword>
<proteinExistence type="predicted"/>
<feature type="compositionally biased region" description="Basic and acidic residues" evidence="1">
    <location>
        <begin position="472"/>
        <end position="488"/>
    </location>
</feature>
<evidence type="ECO:0000313" key="3">
    <source>
        <dbReference type="RefSeq" id="XP_017020884.1"/>
    </source>
</evidence>
<feature type="compositionally biased region" description="Polar residues" evidence="1">
    <location>
        <begin position="493"/>
        <end position="517"/>
    </location>
</feature>
<dbReference type="AlphaFoldDB" id="A0A6P4IAR6"/>